<evidence type="ECO:0000259" key="6">
    <source>
        <dbReference type="Pfam" id="PF07980"/>
    </source>
</evidence>
<proteinExistence type="inferred from homology"/>
<keyword evidence="3" id="KW-0732">Signal</keyword>
<reference evidence="8 9" key="1">
    <citation type="journal article" date="2017" name="Curr. Microbiol.">
        <title>Mucilaginibacter ginsenosidivorans sp. nov., Isolated from Soil of Ginseng Field.</title>
        <authorList>
            <person name="Kim M.M."/>
            <person name="Siddiqi M.Z."/>
            <person name="Im W.T."/>
        </authorList>
    </citation>
    <scope>NUCLEOTIDE SEQUENCE [LARGE SCALE GENOMIC DNA]</scope>
    <source>
        <strain evidence="8 9">Gsoil 3017</strain>
    </source>
</reference>
<comment type="subcellular location">
    <subcellularLocation>
        <location evidence="1">Cell outer membrane</location>
    </subcellularLocation>
</comment>
<keyword evidence="5" id="KW-0998">Cell outer membrane</keyword>
<dbReference type="AlphaFoldDB" id="A0A5B8UZC3"/>
<dbReference type="SUPFAM" id="SSF48452">
    <property type="entry name" value="TPR-like"/>
    <property type="match status" value="1"/>
</dbReference>
<dbReference type="RefSeq" id="WP_147032240.1">
    <property type="nucleotide sequence ID" value="NZ_CP042436.1"/>
</dbReference>
<dbReference type="EMBL" id="CP042436">
    <property type="protein sequence ID" value="QEC63666.1"/>
    <property type="molecule type" value="Genomic_DNA"/>
</dbReference>
<name>A0A5B8UZC3_9SPHI</name>
<evidence type="ECO:0000256" key="3">
    <source>
        <dbReference type="ARBA" id="ARBA00022729"/>
    </source>
</evidence>
<feature type="domain" description="SusD-like N-terminal" evidence="7">
    <location>
        <begin position="87"/>
        <end position="232"/>
    </location>
</feature>
<evidence type="ECO:0000256" key="5">
    <source>
        <dbReference type="ARBA" id="ARBA00023237"/>
    </source>
</evidence>
<evidence type="ECO:0000313" key="9">
    <source>
        <dbReference type="Proteomes" id="UP000321479"/>
    </source>
</evidence>
<evidence type="ECO:0000313" key="8">
    <source>
        <dbReference type="EMBL" id="QEC63666.1"/>
    </source>
</evidence>
<comment type="similarity">
    <text evidence="2">Belongs to the SusD family.</text>
</comment>
<accession>A0A5B8UZC3</accession>
<keyword evidence="9" id="KW-1185">Reference proteome</keyword>
<dbReference type="Proteomes" id="UP000321479">
    <property type="component" value="Chromosome"/>
</dbReference>
<keyword evidence="4" id="KW-0472">Membrane</keyword>
<dbReference type="GO" id="GO:0009279">
    <property type="term" value="C:cell outer membrane"/>
    <property type="evidence" value="ECO:0007669"/>
    <property type="project" value="UniProtKB-SubCell"/>
</dbReference>
<feature type="domain" description="RagB/SusD" evidence="6">
    <location>
        <begin position="278"/>
        <end position="623"/>
    </location>
</feature>
<dbReference type="InterPro" id="IPR011990">
    <property type="entry name" value="TPR-like_helical_dom_sf"/>
</dbReference>
<evidence type="ECO:0000259" key="7">
    <source>
        <dbReference type="Pfam" id="PF14322"/>
    </source>
</evidence>
<sequence length="624" mass="67169">MKNSMFKFIIPAALVFLTVSYSCKKLLNQPVVNQLSPSVLATKAGVDGLLIGAYATLEMNSNITVGGTWGASPSNWHFGGIASDDANKGSNATDQPDAAQIMNHSVDGSNHYVLEKWTVCLAGVQRANDVIRELPLVQDGSVSAEYAKEATAEAKFIRGVMNLELAKIFRNVPYVDESVTYSAGNYNVGNPGPIWDKIEADFAAAVADLPETQAQAGRANKYAAEAFLGEAYMFDHNYAAAKTALTDVINNGKTNAGVKYALNANFNDNFNANMKNGPEAVFAIQMAVNDGSSGANGNPGDVLNWPAAGPTGCCGFYQPSFTMVDAFKVDAVTGLPLINADGSMGNFDTTPLKSDQGVLSEDATYMPDQTTPVDPRLDWTAGRRGIPFLDYGIMPGASWARAQGDAGPYINMKNVYKQSQAATASQSYGGWAPGQASAMNFNMIRFSEVLLWAAECEVEVGSQLQAQTYVNMVRSRMADHPENWVKGRLTGYTGGDAGKPIVDNSQNAANYKIGLYTTQIATGSKEFARQAVWFERRLELAMEGKRFFDLQRYDGLYGGPEPAGYMAGVLNAYIAKNTAYPTAFFANTVLKNATFTAGRNEIYPIPTSEISSEQGALKQNPNYP</sequence>
<dbReference type="InterPro" id="IPR033985">
    <property type="entry name" value="SusD-like_N"/>
</dbReference>
<dbReference type="Pfam" id="PF07980">
    <property type="entry name" value="SusD_RagB"/>
    <property type="match status" value="1"/>
</dbReference>
<gene>
    <name evidence="8" type="ORF">FRZ54_14130</name>
</gene>
<protein>
    <submittedName>
        <fullName evidence="8">RagB/SusD family nutrient uptake outer membrane protein</fullName>
    </submittedName>
</protein>
<dbReference type="KEGG" id="mgin:FRZ54_14130"/>
<dbReference type="PROSITE" id="PS51257">
    <property type="entry name" value="PROKAR_LIPOPROTEIN"/>
    <property type="match status" value="1"/>
</dbReference>
<dbReference type="Pfam" id="PF14322">
    <property type="entry name" value="SusD-like_3"/>
    <property type="match status" value="1"/>
</dbReference>
<dbReference type="OrthoDB" id="9792139at2"/>
<dbReference type="InterPro" id="IPR012944">
    <property type="entry name" value="SusD_RagB_dom"/>
</dbReference>
<dbReference type="Gene3D" id="1.25.40.390">
    <property type="match status" value="1"/>
</dbReference>
<evidence type="ECO:0000256" key="1">
    <source>
        <dbReference type="ARBA" id="ARBA00004442"/>
    </source>
</evidence>
<evidence type="ECO:0000256" key="4">
    <source>
        <dbReference type="ARBA" id="ARBA00023136"/>
    </source>
</evidence>
<evidence type="ECO:0000256" key="2">
    <source>
        <dbReference type="ARBA" id="ARBA00006275"/>
    </source>
</evidence>
<organism evidence="8 9">
    <name type="scientific">Mucilaginibacter ginsenosidivorans</name>
    <dbReference type="NCBI Taxonomy" id="398053"/>
    <lineage>
        <taxon>Bacteria</taxon>
        <taxon>Pseudomonadati</taxon>
        <taxon>Bacteroidota</taxon>
        <taxon>Sphingobacteriia</taxon>
        <taxon>Sphingobacteriales</taxon>
        <taxon>Sphingobacteriaceae</taxon>
        <taxon>Mucilaginibacter</taxon>
    </lineage>
</organism>